<keyword evidence="2" id="KW-1185">Reference proteome</keyword>
<dbReference type="Proteomes" id="UP000191931">
    <property type="component" value="Unassembled WGS sequence"/>
</dbReference>
<reference evidence="1 2" key="1">
    <citation type="submission" date="2017-03" db="EMBL/GenBank/DDBJ databases">
        <authorList>
            <person name="Afonso C.L."/>
            <person name="Miller P.J."/>
            <person name="Scott M.A."/>
            <person name="Spackman E."/>
            <person name="Goraichik I."/>
            <person name="Dimitrov K.M."/>
            <person name="Suarez D.L."/>
            <person name="Swayne D.E."/>
        </authorList>
    </citation>
    <scope>NUCLEOTIDE SEQUENCE [LARGE SCALE GENOMIC DNA]</scope>
    <source>
        <strain evidence="1">PRJEB14757</strain>
    </source>
</reference>
<proteinExistence type="predicted"/>
<evidence type="ECO:0000313" key="2">
    <source>
        <dbReference type="Proteomes" id="UP000191931"/>
    </source>
</evidence>
<gene>
    <name evidence="1" type="ORF">MTBBW1_2570002</name>
</gene>
<protein>
    <submittedName>
        <fullName evidence="1">Uncharacterized protein</fullName>
    </submittedName>
</protein>
<accession>A0A1W1HF39</accession>
<name>A0A1W1HF39_9BACT</name>
<dbReference type="AlphaFoldDB" id="A0A1W1HF39"/>
<evidence type="ECO:0000313" key="1">
    <source>
        <dbReference type="EMBL" id="SLM30992.1"/>
    </source>
</evidence>
<sequence length="242" mass="28727">MFYFYINNYTRKNLSGHYWLSIHLSASFISQFTLSGEKTLMCGNLSQKSVKYFWVQMKDARITRDCLNGLSESNRAYAIDSVQQREQSDPQVYVEFFKILILDPAPIGSLWSEKNYPYLWFKPNYFQGKAYPDCFVSEIDTVAADSEKAMENHNQWVKYVHENYSEKYVQEHLSDDLPNFLQDYQDLLCSRGFSYADVWELKQIHLNALYEATVNGQWPFKRRKNTLCDEKRRKVVEDSLQW</sequence>
<organism evidence="1 2">
    <name type="scientific">Desulfamplus magnetovallimortis</name>
    <dbReference type="NCBI Taxonomy" id="1246637"/>
    <lineage>
        <taxon>Bacteria</taxon>
        <taxon>Pseudomonadati</taxon>
        <taxon>Thermodesulfobacteriota</taxon>
        <taxon>Desulfobacteria</taxon>
        <taxon>Desulfobacterales</taxon>
        <taxon>Desulfobacteraceae</taxon>
        <taxon>Desulfamplus</taxon>
    </lineage>
</organism>
<dbReference type="EMBL" id="FWEV01000176">
    <property type="protein sequence ID" value="SLM30992.1"/>
    <property type="molecule type" value="Genomic_DNA"/>
</dbReference>